<name>A0A381WB13_9ZZZZ</name>
<sequence length="51" mass="5915">MKCAYCHQDIQPELRSGWDQGNNGEPLVNGRVCNSCNELVLQERLRLIQER</sequence>
<dbReference type="EMBL" id="UINC01011249">
    <property type="protein sequence ID" value="SVA49729.1"/>
    <property type="molecule type" value="Genomic_DNA"/>
</dbReference>
<proteinExistence type="predicted"/>
<evidence type="ECO:0000313" key="1">
    <source>
        <dbReference type="EMBL" id="SVA49729.1"/>
    </source>
</evidence>
<accession>A0A381WB13</accession>
<evidence type="ECO:0008006" key="2">
    <source>
        <dbReference type="Google" id="ProtNLM"/>
    </source>
</evidence>
<organism evidence="1">
    <name type="scientific">marine metagenome</name>
    <dbReference type="NCBI Taxonomy" id="408172"/>
    <lineage>
        <taxon>unclassified sequences</taxon>
        <taxon>metagenomes</taxon>
        <taxon>ecological metagenomes</taxon>
    </lineage>
</organism>
<reference evidence="1" key="1">
    <citation type="submission" date="2018-05" db="EMBL/GenBank/DDBJ databases">
        <authorList>
            <person name="Lanie J.A."/>
            <person name="Ng W.-L."/>
            <person name="Kazmierczak K.M."/>
            <person name="Andrzejewski T.M."/>
            <person name="Davidsen T.M."/>
            <person name="Wayne K.J."/>
            <person name="Tettelin H."/>
            <person name="Glass J.I."/>
            <person name="Rusch D."/>
            <person name="Podicherti R."/>
            <person name="Tsui H.-C.T."/>
            <person name="Winkler M.E."/>
        </authorList>
    </citation>
    <scope>NUCLEOTIDE SEQUENCE</scope>
</reference>
<gene>
    <name evidence="1" type="ORF">METZ01_LOCUS102583</name>
</gene>
<protein>
    <recommendedName>
        <fullName evidence="2">HNH endonuclease 5 domain-containing protein</fullName>
    </recommendedName>
</protein>
<feature type="non-terminal residue" evidence="1">
    <location>
        <position position="51"/>
    </location>
</feature>
<dbReference type="AlphaFoldDB" id="A0A381WB13"/>